<dbReference type="GO" id="GO:0008999">
    <property type="term" value="F:protein-N-terminal-alanine acetyltransferase activity"/>
    <property type="evidence" value="ECO:0007669"/>
    <property type="project" value="UniProtKB-EC"/>
</dbReference>
<dbReference type="PANTHER" id="PTHR43420:SF44">
    <property type="entry name" value="ACETYLTRANSFERASE YPEA"/>
    <property type="match status" value="1"/>
</dbReference>
<feature type="domain" description="N-acetyltransferase" evidence="6">
    <location>
        <begin position="7"/>
        <end position="151"/>
    </location>
</feature>
<evidence type="ECO:0000256" key="4">
    <source>
        <dbReference type="ARBA" id="ARBA00023315"/>
    </source>
</evidence>
<dbReference type="NCBIfam" id="TIGR01575">
    <property type="entry name" value="rimI"/>
    <property type="match status" value="1"/>
</dbReference>
<name>A0A1H3QXQ2_9FIRM</name>
<accession>A0A1H3QXQ2</accession>
<dbReference type="GO" id="GO:0005840">
    <property type="term" value="C:ribosome"/>
    <property type="evidence" value="ECO:0007669"/>
    <property type="project" value="UniProtKB-KW"/>
</dbReference>
<dbReference type="EC" id="2.3.1.266" evidence="5"/>
<keyword evidence="7" id="KW-0689">Ribosomal protein</keyword>
<evidence type="ECO:0000256" key="5">
    <source>
        <dbReference type="RuleBase" id="RU363094"/>
    </source>
</evidence>
<dbReference type="SUPFAM" id="SSF55729">
    <property type="entry name" value="Acyl-CoA N-acyltransferases (Nat)"/>
    <property type="match status" value="1"/>
</dbReference>
<dbReference type="Gene3D" id="3.40.630.30">
    <property type="match status" value="1"/>
</dbReference>
<dbReference type="PROSITE" id="PS51186">
    <property type="entry name" value="GNAT"/>
    <property type="match status" value="1"/>
</dbReference>
<comment type="catalytic activity">
    <reaction evidence="5">
        <text>N-terminal L-alanyl-[ribosomal protein bS18] + acetyl-CoA = N-terminal N(alpha)-acetyl-L-alanyl-[ribosomal protein bS18] + CoA + H(+)</text>
        <dbReference type="Rhea" id="RHEA:43756"/>
        <dbReference type="Rhea" id="RHEA-COMP:10676"/>
        <dbReference type="Rhea" id="RHEA-COMP:10677"/>
        <dbReference type="ChEBI" id="CHEBI:15378"/>
        <dbReference type="ChEBI" id="CHEBI:57287"/>
        <dbReference type="ChEBI" id="CHEBI:57288"/>
        <dbReference type="ChEBI" id="CHEBI:64718"/>
        <dbReference type="ChEBI" id="CHEBI:83683"/>
        <dbReference type="EC" id="2.3.1.266"/>
    </reaction>
</comment>
<keyword evidence="8" id="KW-1185">Reference proteome</keyword>
<comment type="subcellular location">
    <subcellularLocation>
        <location evidence="5">Cytoplasm</location>
    </subcellularLocation>
</comment>
<dbReference type="GO" id="GO:0005737">
    <property type="term" value="C:cytoplasm"/>
    <property type="evidence" value="ECO:0007669"/>
    <property type="project" value="UniProtKB-SubCell"/>
</dbReference>
<evidence type="ECO:0000313" key="8">
    <source>
        <dbReference type="Proteomes" id="UP000198625"/>
    </source>
</evidence>
<organism evidence="7 8">
    <name type="scientific">Proteiniborus ethanoligenes</name>
    <dbReference type="NCBI Taxonomy" id="415015"/>
    <lineage>
        <taxon>Bacteria</taxon>
        <taxon>Bacillati</taxon>
        <taxon>Bacillota</taxon>
        <taxon>Clostridia</taxon>
        <taxon>Eubacteriales</taxon>
        <taxon>Proteiniborus</taxon>
    </lineage>
</organism>
<dbReference type="Pfam" id="PF00583">
    <property type="entry name" value="Acetyltransf_1"/>
    <property type="match status" value="1"/>
</dbReference>
<dbReference type="AlphaFoldDB" id="A0A1H3QXQ2"/>
<dbReference type="STRING" id="415015.SAMN05660462_02134"/>
<comment type="function">
    <text evidence="5">Acetylates the N-terminal alanine of ribosomal protein bS18.</text>
</comment>
<dbReference type="CDD" id="cd04301">
    <property type="entry name" value="NAT_SF"/>
    <property type="match status" value="1"/>
</dbReference>
<dbReference type="InterPro" id="IPR000182">
    <property type="entry name" value="GNAT_dom"/>
</dbReference>
<evidence type="ECO:0000313" key="7">
    <source>
        <dbReference type="EMBL" id="SDZ18207.1"/>
    </source>
</evidence>
<keyword evidence="7" id="KW-0687">Ribonucleoprotein</keyword>
<dbReference type="InterPro" id="IPR050680">
    <property type="entry name" value="YpeA/RimI_acetyltransf"/>
</dbReference>
<dbReference type="PANTHER" id="PTHR43420">
    <property type="entry name" value="ACETYLTRANSFERASE"/>
    <property type="match status" value="1"/>
</dbReference>
<dbReference type="InterPro" id="IPR006464">
    <property type="entry name" value="AcTrfase_RimI/Ard1"/>
</dbReference>
<dbReference type="EMBL" id="FNQE01000023">
    <property type="protein sequence ID" value="SDZ18207.1"/>
    <property type="molecule type" value="Genomic_DNA"/>
</dbReference>
<keyword evidence="4" id="KW-0012">Acyltransferase</keyword>
<comment type="similarity">
    <text evidence="1 5">Belongs to the acetyltransferase family. RimI subfamily.</text>
</comment>
<dbReference type="InterPro" id="IPR016181">
    <property type="entry name" value="Acyl_CoA_acyltransferase"/>
</dbReference>
<evidence type="ECO:0000256" key="1">
    <source>
        <dbReference type="ARBA" id="ARBA00005395"/>
    </source>
</evidence>
<proteinExistence type="inferred from homology"/>
<evidence type="ECO:0000259" key="6">
    <source>
        <dbReference type="PROSITE" id="PS51186"/>
    </source>
</evidence>
<evidence type="ECO:0000256" key="2">
    <source>
        <dbReference type="ARBA" id="ARBA00022490"/>
    </source>
</evidence>
<keyword evidence="2 5" id="KW-0963">Cytoplasm</keyword>
<gene>
    <name evidence="7" type="ORF">SAMN05660462_02134</name>
</gene>
<evidence type="ECO:0000256" key="3">
    <source>
        <dbReference type="ARBA" id="ARBA00022679"/>
    </source>
</evidence>
<keyword evidence="3 7" id="KW-0808">Transferase</keyword>
<sequence>MIEMNDVIIREMTSDDIDGVLYVEREVFTTPWTREAFEIEINKNELARYIVAEKEGKIIGYGGLWLILDEGHITNIAVYPTYRGQGIGNEIVEKLIHVCEQRGIYNITLEVRKSNLIAQSLYKKYGFIDCGVRRGYYSDTNEDAVIMWRIK</sequence>
<reference evidence="8" key="1">
    <citation type="submission" date="2016-10" db="EMBL/GenBank/DDBJ databases">
        <authorList>
            <person name="Varghese N."/>
            <person name="Submissions S."/>
        </authorList>
    </citation>
    <scope>NUCLEOTIDE SEQUENCE [LARGE SCALE GENOMIC DNA]</scope>
    <source>
        <strain evidence="8">DSM 21650</strain>
    </source>
</reference>
<dbReference type="Proteomes" id="UP000198625">
    <property type="component" value="Unassembled WGS sequence"/>
</dbReference>
<protein>
    <recommendedName>
        <fullName evidence="5">[Ribosomal protein bS18]-alanine N-acetyltransferase</fullName>
        <ecNumber evidence="5">2.3.1.266</ecNumber>
    </recommendedName>
</protein>